<dbReference type="RefSeq" id="WP_344807799.1">
    <property type="nucleotide sequence ID" value="NZ_BAABAB010000031.1"/>
</dbReference>
<name>A0ABP7AIR8_9ACTN</name>
<evidence type="ECO:0008006" key="4">
    <source>
        <dbReference type="Google" id="ProtNLM"/>
    </source>
</evidence>
<evidence type="ECO:0000313" key="3">
    <source>
        <dbReference type="Proteomes" id="UP001501490"/>
    </source>
</evidence>
<dbReference type="EMBL" id="BAABAB010000031">
    <property type="protein sequence ID" value="GAA3633014.1"/>
    <property type="molecule type" value="Genomic_DNA"/>
</dbReference>
<feature type="compositionally biased region" description="Polar residues" evidence="1">
    <location>
        <begin position="45"/>
        <end position="61"/>
    </location>
</feature>
<protein>
    <recommendedName>
        <fullName evidence="4">CopG family transcriptional regulator</fullName>
    </recommendedName>
</protein>
<reference evidence="3" key="1">
    <citation type="journal article" date="2019" name="Int. J. Syst. Evol. Microbiol.">
        <title>The Global Catalogue of Microorganisms (GCM) 10K type strain sequencing project: providing services to taxonomists for standard genome sequencing and annotation.</title>
        <authorList>
            <consortium name="The Broad Institute Genomics Platform"/>
            <consortium name="The Broad Institute Genome Sequencing Center for Infectious Disease"/>
            <person name="Wu L."/>
            <person name="Ma J."/>
        </authorList>
    </citation>
    <scope>NUCLEOTIDE SEQUENCE [LARGE SCALE GENOMIC DNA]</scope>
    <source>
        <strain evidence="3">JCM 16929</strain>
    </source>
</reference>
<accession>A0ABP7AIR8</accession>
<feature type="region of interest" description="Disordered" evidence="1">
    <location>
        <begin position="39"/>
        <end position="61"/>
    </location>
</feature>
<gene>
    <name evidence="2" type="ORF">GCM10022236_39460</name>
</gene>
<dbReference type="Proteomes" id="UP001501490">
    <property type="component" value="Unassembled WGS sequence"/>
</dbReference>
<proteinExistence type="predicted"/>
<evidence type="ECO:0000313" key="2">
    <source>
        <dbReference type="EMBL" id="GAA3633014.1"/>
    </source>
</evidence>
<comment type="caution">
    <text evidence="2">The sequence shown here is derived from an EMBL/GenBank/DDBJ whole genome shotgun (WGS) entry which is preliminary data.</text>
</comment>
<keyword evidence="3" id="KW-1185">Reference proteome</keyword>
<evidence type="ECO:0000256" key="1">
    <source>
        <dbReference type="SAM" id="MobiDB-lite"/>
    </source>
</evidence>
<sequence>MTRTVVVTPAQVDAAKTVIEWSEKAGRAVPDSVRRVAQASRASANGSSVDSDADTLTSLAE</sequence>
<organism evidence="2 3">
    <name type="scientific">Microlunatus ginsengisoli</name>
    <dbReference type="NCBI Taxonomy" id="363863"/>
    <lineage>
        <taxon>Bacteria</taxon>
        <taxon>Bacillati</taxon>
        <taxon>Actinomycetota</taxon>
        <taxon>Actinomycetes</taxon>
        <taxon>Propionibacteriales</taxon>
        <taxon>Propionibacteriaceae</taxon>
        <taxon>Microlunatus</taxon>
    </lineage>
</organism>